<reference evidence="4 5" key="1">
    <citation type="submission" date="2016-10" db="EMBL/GenBank/DDBJ databases">
        <authorList>
            <person name="Varghese N."/>
            <person name="Submissions S."/>
        </authorList>
    </citation>
    <scope>NUCLEOTIDE SEQUENCE [LARGE SCALE GENOMIC DNA]</scope>
    <source>
        <strain evidence="4 5">DSM 17833</strain>
    </source>
</reference>
<dbReference type="EMBL" id="FMTL01000010">
    <property type="protein sequence ID" value="SCW89291.1"/>
    <property type="molecule type" value="Genomic_DNA"/>
</dbReference>
<feature type="compositionally biased region" description="Basic and acidic residues" evidence="2">
    <location>
        <begin position="1468"/>
        <end position="1479"/>
    </location>
</feature>
<keyword evidence="1" id="KW-0175">Coiled coil</keyword>
<evidence type="ECO:0000256" key="2">
    <source>
        <dbReference type="SAM" id="MobiDB-lite"/>
    </source>
</evidence>
<feature type="coiled-coil region" evidence="1">
    <location>
        <begin position="1245"/>
        <end position="1279"/>
    </location>
</feature>
<organism evidence="4 5">
    <name type="scientific">Pseudomonas peli</name>
    <dbReference type="NCBI Taxonomy" id="592361"/>
    <lineage>
        <taxon>Bacteria</taxon>
        <taxon>Pseudomonadati</taxon>
        <taxon>Pseudomonadota</taxon>
        <taxon>Gammaproteobacteria</taxon>
        <taxon>Pseudomonadales</taxon>
        <taxon>Pseudomonadaceae</taxon>
        <taxon>Pseudomonas</taxon>
    </lineage>
</organism>
<dbReference type="InterPro" id="IPR040677">
    <property type="entry name" value="LPD7"/>
</dbReference>
<gene>
    <name evidence="4" type="ORF">SAMN05216370_0023</name>
</gene>
<sequence>MIIRYGGGNSGIAEYLELGRKVDRHFTRDELDRRIPIEGDLAVTQAVYESINDEGQDRYLHISLSFNEPNVTEDEIKDVFQQYKKELMSAYGEDEFNVYAEIHWPKIKEAYNHNTEEMEPRYPHVHVVIPKKNLLTGGYFNPVGMHEKSEKYFDAIQEKLNRDNGLSSPRNSPRVGTNHYESALGKYKDKEFRSKNGELKRDIFNALVARDIRSEKSFKDLLAEYGEVRVRNQGKENQYFAVKIPGDQKFTNLKANIFGRSFLEDRALVIDPITDAQVAGRVETWRTIQSKEIKYISNASAKVKDAYKGLSLPERRNFLAQREKDYDQTYRRQEATSTNKRSGLPGLPEGNYKPGNFELAGRFAPEGTSYLHELRASNVDHFRSEGNPADRLFLQGDADNDLQHVQSDGGIGLRRDLYAGGGQGSGGLTLEDSSKDSSVLASLLAAEKEKEQQKAELQMYAEIRKGLDAGHLLAYAQIKFGVDPTQHPISRAKDGSARIKVGKYNYNVSDFLTKHIGLEWSEASELLKSLYEKQQAGVIDKPKSKVAHIDDWRKFRDEVYPNNIRTYDELKNQIKVSYSLGLKAINAEYFARSKSITKDETLTRSDKHYFRSIVILEKLQKVESLQQRVNEQNTLKNRVKYPYSTLFYDFATKNEEMNMKILDTLKRRYQTPELDSENTIGARGPLTPKHMPDGAEAAKRARLIAKLHTQEREAKELKIKLADLRPRPLANNAVAFCHKDHGKQIFVNHPDRLEMNRVTDPDEVGVGLIFAVERFGNPLEVNGTAQFKEQIIAVAAERDMDITFTDEAMNKALEAKRLELGLEPLAGNTITVPELAMDKALPLEQAADKALLASKVAELEAVNAAYYSAPADLAEREVLEGMLSDAEQRREELQSGFVDDARIEQIAQEDIAAFAYMEGKPEQQELAIGMNDAMENGTYSAYMEQNGPAELKLTIDAAQVIQAEKVAAKEARKEADMAAIESPALRFEIANPLTDATHVYKTEADAQAGAAELGSSRYTAIMADATKINMVQHQGQWASETTVLEAAAAARKELEQAIGQASPAPALTPEEREQMNKARADMGMEPLEDSVPADPQPSTIEPLQFTNDGQPATIDLNRFQQAEPPSIERLQAEVAGYGQAEQEARAALESLERERDSFGEDRNEVDSTALDERITEARDSLEGFSQLKAKSEQELEAMQQAAPADPQPATVEPLQFTNDGQPATIDLNRFQQAEPPSIERLQAEVAGYGQAEQEARATLENLERERDSFGEDRNEVDSTALDERITEARDSLEGFSQLKAKSEQELYQIAPELRPEPVRETIEPLQFTHNGEPATLDLNRFAAQSPALAPAVAAKVEELQAINKAFAAPGRESVVDDIVRKGTLVDATMRHEWVKTTPTGGDEIREIAKKDLATFAELDGVPEQQELARSMGQMMEHPDYRDYMAEHAPESVGVTIEASHVVEQSEPTQEKAADRDMEL</sequence>
<feature type="compositionally biased region" description="Basic and acidic residues" evidence="2">
    <location>
        <begin position="321"/>
        <end position="334"/>
    </location>
</feature>
<feature type="region of interest" description="Disordered" evidence="2">
    <location>
        <begin position="321"/>
        <end position="350"/>
    </location>
</feature>
<accession>A0AB37ZE43</accession>
<evidence type="ECO:0000256" key="1">
    <source>
        <dbReference type="SAM" id="Coils"/>
    </source>
</evidence>
<keyword evidence="5" id="KW-1185">Reference proteome</keyword>
<evidence type="ECO:0000313" key="5">
    <source>
        <dbReference type="Proteomes" id="UP000242418"/>
    </source>
</evidence>
<feature type="region of interest" description="Disordered" evidence="2">
    <location>
        <begin position="1460"/>
        <end position="1479"/>
    </location>
</feature>
<dbReference type="Proteomes" id="UP000242418">
    <property type="component" value="Unassembled WGS sequence"/>
</dbReference>
<protein>
    <submittedName>
        <fullName evidence="4">Relaxase/Mobilisation nuclease domain-containing protein</fullName>
    </submittedName>
</protein>
<proteinExistence type="predicted"/>
<evidence type="ECO:0000259" key="3">
    <source>
        <dbReference type="Pfam" id="PF18821"/>
    </source>
</evidence>
<dbReference type="Pfam" id="PF18821">
    <property type="entry name" value="LPD7"/>
    <property type="match status" value="1"/>
</dbReference>
<name>A0AB37ZE43_9PSED</name>
<feature type="coiled-coil region" evidence="1">
    <location>
        <begin position="1134"/>
        <end position="1201"/>
    </location>
</feature>
<evidence type="ECO:0000313" key="4">
    <source>
        <dbReference type="EMBL" id="SCW89291.1"/>
    </source>
</evidence>
<comment type="caution">
    <text evidence="4">The sequence shown here is derived from an EMBL/GenBank/DDBJ whole genome shotgun (WGS) entry which is preliminary data.</text>
</comment>
<dbReference type="RefSeq" id="WP_143003852.1">
    <property type="nucleotide sequence ID" value="NZ_FMTL01000010.1"/>
</dbReference>
<feature type="domain" description="Large polyvalent protein-associated" evidence="3">
    <location>
        <begin position="738"/>
        <end position="815"/>
    </location>
</feature>